<evidence type="ECO:0000259" key="6">
    <source>
        <dbReference type="Pfam" id="PF00419"/>
    </source>
</evidence>
<dbReference type="Proteomes" id="UP000198309">
    <property type="component" value="Unassembled WGS sequence"/>
</dbReference>
<feature type="domain" description="Fimbrial-type adhesion" evidence="6">
    <location>
        <begin position="189"/>
        <end position="333"/>
    </location>
</feature>
<gene>
    <name evidence="7" type="ORF">SAMN05216189_100517</name>
    <name evidence="8" type="ORF">SAMN06295949_108171</name>
</gene>
<dbReference type="Proteomes" id="UP000199693">
    <property type="component" value="Unassembled WGS sequence"/>
</dbReference>
<dbReference type="InterPro" id="IPR008966">
    <property type="entry name" value="Adhesion_dom_sf"/>
</dbReference>
<dbReference type="InterPro" id="IPR036937">
    <property type="entry name" value="Adhesion_dom_fimbrial_sf"/>
</dbReference>
<dbReference type="EMBL" id="FZPC01000008">
    <property type="protein sequence ID" value="SNS86632.1"/>
    <property type="molecule type" value="Genomic_DNA"/>
</dbReference>
<dbReference type="Gene3D" id="2.60.40.3310">
    <property type="match status" value="1"/>
</dbReference>
<dbReference type="InterPro" id="IPR050263">
    <property type="entry name" value="Bact_Fimbrial_Adh_Pro"/>
</dbReference>
<dbReference type="Gene3D" id="2.60.40.1090">
    <property type="entry name" value="Fimbrial-type adhesion domain"/>
    <property type="match status" value="1"/>
</dbReference>
<dbReference type="SUPFAM" id="SSF49401">
    <property type="entry name" value="Bacterial adhesins"/>
    <property type="match status" value="1"/>
</dbReference>
<comment type="similarity">
    <text evidence="2">Belongs to the fimbrial protein family.</text>
</comment>
<dbReference type="EMBL" id="FNEC01000005">
    <property type="protein sequence ID" value="SDI42460.1"/>
    <property type="molecule type" value="Genomic_DNA"/>
</dbReference>
<keyword evidence="4" id="KW-0281">Fimbrium</keyword>
<evidence type="ECO:0000313" key="7">
    <source>
        <dbReference type="EMBL" id="SDI42460.1"/>
    </source>
</evidence>
<dbReference type="GO" id="GO:0043709">
    <property type="term" value="P:cell adhesion involved in single-species biofilm formation"/>
    <property type="evidence" value="ECO:0007669"/>
    <property type="project" value="TreeGrafter"/>
</dbReference>
<evidence type="ECO:0000256" key="5">
    <source>
        <dbReference type="SAM" id="SignalP"/>
    </source>
</evidence>
<evidence type="ECO:0000313" key="8">
    <source>
        <dbReference type="EMBL" id="SNS86632.1"/>
    </source>
</evidence>
<evidence type="ECO:0000256" key="1">
    <source>
        <dbReference type="ARBA" id="ARBA00004561"/>
    </source>
</evidence>
<name>A0A239HZN0_9PSED</name>
<evidence type="ECO:0000256" key="2">
    <source>
        <dbReference type="ARBA" id="ARBA00006671"/>
    </source>
</evidence>
<dbReference type="PANTHER" id="PTHR33420:SF3">
    <property type="entry name" value="FIMBRIAL SUBUNIT ELFA"/>
    <property type="match status" value="1"/>
</dbReference>
<dbReference type="Pfam" id="PF00419">
    <property type="entry name" value="Fimbrial"/>
    <property type="match status" value="1"/>
</dbReference>
<reference evidence="8 9" key="2">
    <citation type="submission" date="2017-06" db="EMBL/GenBank/DDBJ databases">
        <authorList>
            <person name="Varghese N."/>
            <person name="Submissions S."/>
        </authorList>
    </citation>
    <scope>NUCLEOTIDE SEQUENCE [LARGE SCALE GENOMIC DNA]</scope>
    <source>
        <strain evidence="8 9">RLD-1</strain>
    </source>
</reference>
<evidence type="ECO:0000256" key="3">
    <source>
        <dbReference type="ARBA" id="ARBA00022729"/>
    </source>
</evidence>
<dbReference type="RefSeq" id="WP_089391240.1">
    <property type="nucleotide sequence ID" value="NZ_FNEC01000005.1"/>
</dbReference>
<feature type="chain" id="PRO_5030040748" evidence="5">
    <location>
        <begin position="21"/>
        <end position="334"/>
    </location>
</feature>
<dbReference type="InterPro" id="IPR000259">
    <property type="entry name" value="Adhesion_dom_fimbrial"/>
</dbReference>
<evidence type="ECO:0000313" key="10">
    <source>
        <dbReference type="Proteomes" id="UP000199693"/>
    </source>
</evidence>
<evidence type="ECO:0000313" key="9">
    <source>
        <dbReference type="Proteomes" id="UP000198309"/>
    </source>
</evidence>
<accession>A0A239HZN0</accession>
<feature type="signal peptide" evidence="5">
    <location>
        <begin position="1"/>
        <end position="20"/>
    </location>
</feature>
<dbReference type="AlphaFoldDB" id="A0A239HZN0"/>
<evidence type="ECO:0000256" key="4">
    <source>
        <dbReference type="ARBA" id="ARBA00023263"/>
    </source>
</evidence>
<protein>
    <submittedName>
        <fullName evidence="7">Pilin (Type 1 fimbria component protein)</fullName>
    </submittedName>
</protein>
<sequence length="334" mass="36279">MPRVMLLPLLLLFLAPSAWGFSCSFADGYQKSRFPISIDKVVSSPRDKPIGSVLHDFTWQTATGVTIDCGGWPWERGTVQGWLAGGFGAPVQGIPGYPNGDLMESGIPGVGIQVWWCNYASDCPSPPAANRSTSLVQRLNWGFRGGTYVPRNIWWVRLVKTGEIQAGAHGFNGMATVRYADLDIAELTVHGTVSTAVPACRMQTRDLVVRMPTVHVGVFQRPEETGAVERPFDIVLDCDAGIRLSYRIDPLHGMETPFIMRNRPGAGMANVGIQILKANTATPETVQLAVKHAYLDATEVGLLRMPFLARYVAMSPGATPGLVSTSAMLTLSYE</sequence>
<keyword evidence="9" id="KW-1185">Reference proteome</keyword>
<proteinExistence type="inferred from homology"/>
<dbReference type="GO" id="GO:0009289">
    <property type="term" value="C:pilus"/>
    <property type="evidence" value="ECO:0007669"/>
    <property type="project" value="UniProtKB-SubCell"/>
</dbReference>
<organism evidence="7 10">
    <name type="scientific">Pseudomonas delhiensis</name>
    <dbReference type="NCBI Taxonomy" id="366289"/>
    <lineage>
        <taxon>Bacteria</taxon>
        <taxon>Pseudomonadati</taxon>
        <taxon>Pseudomonadota</taxon>
        <taxon>Gammaproteobacteria</taxon>
        <taxon>Pseudomonadales</taxon>
        <taxon>Pseudomonadaceae</taxon>
        <taxon>Pseudomonas</taxon>
    </lineage>
</organism>
<dbReference type="PROSITE" id="PS51257">
    <property type="entry name" value="PROKAR_LIPOPROTEIN"/>
    <property type="match status" value="1"/>
</dbReference>
<comment type="subcellular location">
    <subcellularLocation>
        <location evidence="1">Fimbrium</location>
    </subcellularLocation>
</comment>
<dbReference type="PANTHER" id="PTHR33420">
    <property type="entry name" value="FIMBRIAL SUBUNIT ELFA-RELATED"/>
    <property type="match status" value="1"/>
</dbReference>
<reference evidence="7 10" key="1">
    <citation type="submission" date="2016-10" db="EMBL/GenBank/DDBJ databases">
        <authorList>
            <person name="de Groot N.N."/>
        </authorList>
    </citation>
    <scope>NUCLEOTIDE SEQUENCE [LARGE SCALE GENOMIC DNA]</scope>
    <source>
        <strain evidence="7 10">CCM 7361</strain>
    </source>
</reference>
<keyword evidence="3 5" id="KW-0732">Signal</keyword>